<protein>
    <recommendedName>
        <fullName evidence="1">DUF7281 domain-containing protein</fullName>
    </recommendedName>
</protein>
<name>A0A646MR22_ACILW</name>
<dbReference type="InterPro" id="IPR055705">
    <property type="entry name" value="DUF7281"/>
</dbReference>
<dbReference type="InterPro" id="IPR036078">
    <property type="entry name" value="Spo11/TopoVI_A_sf"/>
</dbReference>
<dbReference type="Pfam" id="PF23947">
    <property type="entry name" value="DUF7281"/>
    <property type="match status" value="1"/>
</dbReference>
<dbReference type="GO" id="GO:0003677">
    <property type="term" value="F:DNA binding"/>
    <property type="evidence" value="ECO:0007669"/>
    <property type="project" value="InterPro"/>
</dbReference>
<dbReference type="RefSeq" id="WP_004676005.1">
    <property type="nucleotide sequence ID" value="NZ_CAYTBE010000050.1"/>
</dbReference>
<evidence type="ECO:0000313" key="3">
    <source>
        <dbReference type="Proteomes" id="UP000509126"/>
    </source>
</evidence>
<feature type="domain" description="DUF7281" evidence="1">
    <location>
        <begin position="101"/>
        <end position="276"/>
    </location>
</feature>
<reference evidence="2 3" key="1">
    <citation type="submission" date="2019-11" db="EMBL/GenBank/DDBJ databases">
        <title>FDA dAtabase for Regulatory Grade micrObial Sequences (FDA-ARGOS): Supporting development and validation of Infectious Disease Dx tests.</title>
        <authorList>
            <person name="Patel R."/>
            <person name="Rucinski S."/>
            <person name="Tallon L."/>
            <person name="Sadzewicz L."/>
            <person name="Vavikolanu K."/>
            <person name="Mehta A."/>
            <person name="Aluvathingal J."/>
            <person name="Nadendla S."/>
            <person name="Nandy P."/>
            <person name="Geyer C."/>
            <person name="Yan Y."/>
            <person name="Sichtig H."/>
        </authorList>
    </citation>
    <scope>NUCLEOTIDE SEQUENCE [LARGE SCALE GENOMIC DNA]</scope>
    <source>
        <strain evidence="2 3">FDAARGOS_557</strain>
    </source>
</reference>
<organism evidence="2 3">
    <name type="scientific">Acinetobacter lwoffii</name>
    <dbReference type="NCBI Taxonomy" id="28090"/>
    <lineage>
        <taxon>Bacteria</taxon>
        <taxon>Pseudomonadati</taxon>
        <taxon>Pseudomonadota</taxon>
        <taxon>Gammaproteobacteria</taxon>
        <taxon>Moraxellales</taxon>
        <taxon>Moraxellaceae</taxon>
        <taxon>Acinetobacter</taxon>
    </lineage>
</organism>
<evidence type="ECO:0000259" key="1">
    <source>
        <dbReference type="Pfam" id="PF23947"/>
    </source>
</evidence>
<evidence type="ECO:0000313" key="2">
    <source>
        <dbReference type="EMBL" id="QKU21664.1"/>
    </source>
</evidence>
<dbReference type="GO" id="GO:0005694">
    <property type="term" value="C:chromosome"/>
    <property type="evidence" value="ECO:0007669"/>
    <property type="project" value="InterPro"/>
</dbReference>
<sequence length="288" mass="32930">MRLGQRELSIIQTVLQLKTRVVKLNKTWTMLNKDMQIGSIIKRELHLSESDLDVLRVLYGKHVKTEPEVTYDSNADRISLADHRIDEKSGNASVFGEQLWFAAINAQLPLKSGEMHIAHPGVTTAVSLEHLAVEKIRKLIIIENGTMLVRISDWYQQVPLEWQDSLFLYRGHGKNCRSVNQLLEVLPEECPVAVYTDFDLYGLNIANNFNLIRPVSVMVPQCWQSIKEQHPDNNFYKYVDQSEYISDLSETEGMSEPMKAILKHVNFNKVAVMQENVNRLGPLVCIAI</sequence>
<dbReference type="Proteomes" id="UP000509126">
    <property type="component" value="Chromosome"/>
</dbReference>
<proteinExistence type="predicted"/>
<dbReference type="AlphaFoldDB" id="A0A646MR22"/>
<dbReference type="SUPFAM" id="SSF56726">
    <property type="entry name" value="DNA topoisomerase IV, alpha subunit"/>
    <property type="match status" value="1"/>
</dbReference>
<gene>
    <name evidence="2" type="ORF">FOB19_09780</name>
</gene>
<dbReference type="EMBL" id="CP054803">
    <property type="protein sequence ID" value="QKU21664.1"/>
    <property type="molecule type" value="Genomic_DNA"/>
</dbReference>
<accession>A0A646MR22</accession>